<dbReference type="OrthoDB" id="1693241at2"/>
<name>A0A133XSZ4_9LACT</name>
<dbReference type="AlphaFoldDB" id="A0A133XSZ4"/>
<comment type="caution">
    <text evidence="1">The sequence shown here is derived from an EMBL/GenBank/DDBJ whole genome shotgun (WGS) entry which is preliminary data.</text>
</comment>
<dbReference type="RefSeq" id="WP_060937246.1">
    <property type="nucleotide sequence ID" value="NZ_JASOZP010000028.1"/>
</dbReference>
<protein>
    <recommendedName>
        <fullName evidence="3">Phage protein</fullName>
    </recommendedName>
</protein>
<sequence>MIEKVILDHLKMRLSVPVYLEYPHTKQEGDFVVFEKTGSSKKEHLSKGMFAFQSYSDRLFDAAELNIKVKKAVESLITLDQIAKVRLNSDYNFTDTQTKKYRYQAVFDINYYEN</sequence>
<accession>A0A133XSZ4</accession>
<evidence type="ECO:0008006" key="3">
    <source>
        <dbReference type="Google" id="ProtNLM"/>
    </source>
</evidence>
<evidence type="ECO:0000313" key="1">
    <source>
        <dbReference type="EMBL" id="KXB34059.1"/>
    </source>
</evidence>
<dbReference type="Proteomes" id="UP000070422">
    <property type="component" value="Unassembled WGS sequence"/>
</dbReference>
<proteinExistence type="predicted"/>
<reference evidence="1 2" key="1">
    <citation type="submission" date="2016-01" db="EMBL/GenBank/DDBJ databases">
        <authorList>
            <person name="Oliw E.H."/>
        </authorList>
    </citation>
    <scope>NUCLEOTIDE SEQUENCE [LARGE SCALE GENOMIC DNA]</scope>
    <source>
        <strain evidence="1 2">KA00635</strain>
    </source>
</reference>
<evidence type="ECO:0000313" key="2">
    <source>
        <dbReference type="Proteomes" id="UP000070422"/>
    </source>
</evidence>
<dbReference type="EMBL" id="LSCQ01000086">
    <property type="protein sequence ID" value="KXB34059.1"/>
    <property type="molecule type" value="Genomic_DNA"/>
</dbReference>
<gene>
    <name evidence="1" type="ORF">HMPREF3187_01561</name>
</gene>
<dbReference type="PATRIC" id="fig|87541.4.peg.1548"/>
<organism evidence="1 2">
    <name type="scientific">Aerococcus christensenii</name>
    <dbReference type="NCBI Taxonomy" id="87541"/>
    <lineage>
        <taxon>Bacteria</taxon>
        <taxon>Bacillati</taxon>
        <taxon>Bacillota</taxon>
        <taxon>Bacilli</taxon>
        <taxon>Lactobacillales</taxon>
        <taxon>Aerococcaceae</taxon>
        <taxon>Aerococcus</taxon>
    </lineage>
</organism>